<evidence type="ECO:0000256" key="3">
    <source>
        <dbReference type="ARBA" id="ARBA00022781"/>
    </source>
</evidence>
<keyword evidence="3 7" id="KW-0375">Hydrogen ion transport</keyword>
<dbReference type="RefSeq" id="WP_092371172.1">
    <property type="nucleotide sequence ID" value="NZ_CAJJSN010000038.1"/>
</dbReference>
<accession>A0A1I0K6C0</accession>
<dbReference type="GO" id="GO:0005886">
    <property type="term" value="C:plasma membrane"/>
    <property type="evidence" value="ECO:0007669"/>
    <property type="project" value="UniProtKB-SubCell"/>
</dbReference>
<protein>
    <recommendedName>
        <fullName evidence="7">ATP synthase subunit delta</fullName>
    </recommendedName>
    <alternativeName>
        <fullName evidence="7">ATP synthase F(1) sector subunit delta</fullName>
    </alternativeName>
    <alternativeName>
        <fullName evidence="7">F-type ATPase subunit delta</fullName>
        <shortName evidence="7">F-ATPase subunit delta</shortName>
    </alternativeName>
</protein>
<keyword evidence="9" id="KW-1185">Reference proteome</keyword>
<name>A0A1I0K6C0_9FIRM</name>
<dbReference type="GO" id="GO:0046933">
    <property type="term" value="F:proton-transporting ATP synthase activity, rotational mechanism"/>
    <property type="evidence" value="ECO:0007669"/>
    <property type="project" value="UniProtKB-UniRule"/>
</dbReference>
<dbReference type="HAMAP" id="MF_01416">
    <property type="entry name" value="ATP_synth_delta_bact"/>
    <property type="match status" value="1"/>
</dbReference>
<keyword evidence="5 7" id="KW-0472">Membrane</keyword>
<keyword evidence="2 7" id="KW-0813">Transport</keyword>
<dbReference type="SUPFAM" id="SSF47928">
    <property type="entry name" value="N-terminal domain of the delta subunit of the F1F0-ATP synthase"/>
    <property type="match status" value="1"/>
</dbReference>
<dbReference type="Pfam" id="PF00213">
    <property type="entry name" value="OSCP"/>
    <property type="match status" value="1"/>
</dbReference>
<dbReference type="Gene3D" id="1.10.520.20">
    <property type="entry name" value="N-terminal domain of the delta subunit of the F1F0-ATP synthase"/>
    <property type="match status" value="1"/>
</dbReference>
<proteinExistence type="inferred from homology"/>
<dbReference type="GO" id="GO:0045259">
    <property type="term" value="C:proton-transporting ATP synthase complex"/>
    <property type="evidence" value="ECO:0007669"/>
    <property type="project" value="UniProtKB-KW"/>
</dbReference>
<dbReference type="PRINTS" id="PR00125">
    <property type="entry name" value="ATPASEDELTA"/>
</dbReference>
<evidence type="ECO:0000313" key="9">
    <source>
        <dbReference type="Proteomes" id="UP000198508"/>
    </source>
</evidence>
<dbReference type="PANTHER" id="PTHR11910">
    <property type="entry name" value="ATP SYNTHASE DELTA CHAIN"/>
    <property type="match status" value="1"/>
</dbReference>
<evidence type="ECO:0000256" key="7">
    <source>
        <dbReference type="HAMAP-Rule" id="MF_01416"/>
    </source>
</evidence>
<evidence type="ECO:0000256" key="4">
    <source>
        <dbReference type="ARBA" id="ARBA00023065"/>
    </source>
</evidence>
<comment type="subcellular location">
    <subcellularLocation>
        <location evidence="7">Cell membrane</location>
        <topology evidence="7">Peripheral membrane protein</topology>
    </subcellularLocation>
    <subcellularLocation>
        <location evidence="1">Membrane</location>
    </subcellularLocation>
</comment>
<dbReference type="InterPro" id="IPR026015">
    <property type="entry name" value="ATP_synth_OSCP/delta_N_sf"/>
</dbReference>
<keyword evidence="4 7" id="KW-0406">Ion transport</keyword>
<sequence>MNQTAINYATALYELSIPGEAVDETAGLFAQAPQLQQVLSSPVTSLKEKHAAIVRIFPPAMQNFLKELCDNQDVDRIGEILEAYRGLCLEKEGILQAELRCAARPSGEQLEQMTGRLCRKYHKSDVRWTIRHDPTLIGGFVIRVGDVESDWSLKGRLKQLQQKLMWR</sequence>
<dbReference type="InterPro" id="IPR000711">
    <property type="entry name" value="ATPase_OSCP/dsu"/>
</dbReference>
<comment type="function">
    <text evidence="7">F(1)F(0) ATP synthase produces ATP from ADP in the presence of a proton or sodium gradient. F-type ATPases consist of two structural domains, F(1) containing the extramembraneous catalytic core and F(0) containing the membrane proton channel, linked together by a central stalk and a peripheral stalk. During catalysis, ATP synthesis in the catalytic domain of F(1) is coupled via a rotary mechanism of the central stalk subunits to proton translocation.</text>
</comment>
<dbReference type="AlphaFoldDB" id="A0A1I0K6C0"/>
<comment type="function">
    <text evidence="7">This protein is part of the stalk that links CF(0) to CF(1). It either transmits conformational changes from CF(0) to CF(1) or is implicated in proton conduction.</text>
</comment>
<dbReference type="NCBIfam" id="TIGR01145">
    <property type="entry name" value="ATP_synt_delta"/>
    <property type="match status" value="1"/>
</dbReference>
<keyword evidence="6 7" id="KW-0066">ATP synthesis</keyword>
<gene>
    <name evidence="7" type="primary">atpH</name>
    <name evidence="8" type="ORF">SAMN05216313_14631</name>
</gene>
<evidence type="ECO:0000256" key="2">
    <source>
        <dbReference type="ARBA" id="ARBA00022448"/>
    </source>
</evidence>
<evidence type="ECO:0000256" key="5">
    <source>
        <dbReference type="ARBA" id="ARBA00023136"/>
    </source>
</evidence>
<comment type="similarity">
    <text evidence="7">Belongs to the ATPase delta chain family.</text>
</comment>
<evidence type="ECO:0000256" key="6">
    <source>
        <dbReference type="ARBA" id="ARBA00023310"/>
    </source>
</evidence>
<reference evidence="9" key="1">
    <citation type="submission" date="2016-10" db="EMBL/GenBank/DDBJ databases">
        <authorList>
            <person name="Varghese N."/>
            <person name="Submissions S."/>
        </authorList>
    </citation>
    <scope>NUCLEOTIDE SEQUENCE [LARGE SCALE GENOMIC DNA]</scope>
    <source>
        <strain evidence="9">NLAE-zl-G277</strain>
    </source>
</reference>
<evidence type="ECO:0000313" key="8">
    <source>
        <dbReference type="EMBL" id="SEU18393.1"/>
    </source>
</evidence>
<keyword evidence="7" id="KW-1003">Cell membrane</keyword>
<dbReference type="EMBL" id="FOIM01000046">
    <property type="protein sequence ID" value="SEU18393.1"/>
    <property type="molecule type" value="Genomic_DNA"/>
</dbReference>
<dbReference type="Proteomes" id="UP000198508">
    <property type="component" value="Unassembled WGS sequence"/>
</dbReference>
<organism evidence="8 9">
    <name type="scientific">Enterocloster lavalensis</name>
    <dbReference type="NCBI Taxonomy" id="460384"/>
    <lineage>
        <taxon>Bacteria</taxon>
        <taxon>Bacillati</taxon>
        <taxon>Bacillota</taxon>
        <taxon>Clostridia</taxon>
        <taxon>Lachnospirales</taxon>
        <taxon>Lachnospiraceae</taxon>
        <taxon>Enterocloster</taxon>
    </lineage>
</organism>
<evidence type="ECO:0000256" key="1">
    <source>
        <dbReference type="ARBA" id="ARBA00004370"/>
    </source>
</evidence>
<keyword evidence="7" id="KW-0139">CF(1)</keyword>
<dbReference type="GeneID" id="93279665"/>
<dbReference type="STRING" id="460384.SAMN05216313_14631"/>